<gene>
    <name evidence="2" type="ORF">SAMN02745166_02306</name>
</gene>
<dbReference type="Pfam" id="PF03372">
    <property type="entry name" value="Exo_endo_phos"/>
    <property type="match status" value="1"/>
</dbReference>
<dbReference type="Proteomes" id="UP000190774">
    <property type="component" value="Unassembled WGS sequence"/>
</dbReference>
<name>A0A1T4Y1N6_9BACT</name>
<dbReference type="PANTHER" id="PTHR14859">
    <property type="entry name" value="CALCOFLUOR WHITE HYPERSENSITIVE PROTEIN PRECURSOR"/>
    <property type="match status" value="1"/>
</dbReference>
<keyword evidence="2" id="KW-0540">Nuclease</keyword>
<proteinExistence type="predicted"/>
<dbReference type="EMBL" id="FUYE01000006">
    <property type="protein sequence ID" value="SKA95195.1"/>
    <property type="molecule type" value="Genomic_DNA"/>
</dbReference>
<sequence length="558" mass="62339">MKETSSSMPCPPSTLFSQTACTLLSALLLISCGSLPKKNIVNTQITSRSAPVRSFTGGYPRYRGTDFLTFQELKQLLENPKPEGKLQAKLEKLLNTPLISNEAYYQGKRPTRLQNPQMGDYLRIATWNVEKSIRMKEVTEMLGSEIAFEKLMDQRGAPKGSPAYEEVRRERERLLTADVLLLQEMDIGISRSEYRNVAQELARTLGMNYAYAPQQLEIDPVLLGLESIPDGRGGMVRHQPDEARYKGVFGLAILSRYPIKSAKSFQLQAQPYDWYAGEKARRDLAEGARRIATEIVFDNEIVREMKIGGRIFFSVDLDVPGLPDNTLTVVNNHLEIKARPHDREAQMAEILAQIQTIPHTVVMAGDHNSSKADMSPTSLTRIFSRTTTDPETWLSVSMDLLLAAPAALNSGRVLLNATKNLHSPLAPHIPVVLPNKTRRMFVNIEDFRFSDGGRFDFRGDKERSINRSSAKLANSNEKALKGQTPTFRVQRPIGPLGRSRLDWIFVKAPPSAQPHPDSYRLAPHYGETLSGLIEGLNIRLSDHSPCVADIPLQEPPGV</sequence>
<dbReference type="InterPro" id="IPR051916">
    <property type="entry name" value="GPI-anchor_lipid_remodeler"/>
</dbReference>
<accession>A0A1T4Y1N6</accession>
<keyword evidence="3" id="KW-1185">Reference proteome</keyword>
<dbReference type="GO" id="GO:0006506">
    <property type="term" value="P:GPI anchor biosynthetic process"/>
    <property type="evidence" value="ECO:0007669"/>
    <property type="project" value="TreeGrafter"/>
</dbReference>
<dbReference type="STRING" id="48467.SAMN02745166_02306"/>
<dbReference type="AlphaFoldDB" id="A0A1T4Y1N6"/>
<evidence type="ECO:0000313" key="3">
    <source>
        <dbReference type="Proteomes" id="UP000190774"/>
    </source>
</evidence>
<dbReference type="PANTHER" id="PTHR14859:SF1">
    <property type="entry name" value="PGAP2-INTERACTING PROTEIN"/>
    <property type="match status" value="1"/>
</dbReference>
<dbReference type="SUPFAM" id="SSF56219">
    <property type="entry name" value="DNase I-like"/>
    <property type="match status" value="1"/>
</dbReference>
<evidence type="ECO:0000313" key="2">
    <source>
        <dbReference type="EMBL" id="SKA95195.1"/>
    </source>
</evidence>
<dbReference type="InterPro" id="IPR005135">
    <property type="entry name" value="Endo/exonuclease/phosphatase"/>
</dbReference>
<evidence type="ECO:0000259" key="1">
    <source>
        <dbReference type="Pfam" id="PF03372"/>
    </source>
</evidence>
<dbReference type="GO" id="GO:0004519">
    <property type="term" value="F:endonuclease activity"/>
    <property type="evidence" value="ECO:0007669"/>
    <property type="project" value="UniProtKB-KW"/>
</dbReference>
<dbReference type="InterPro" id="IPR036691">
    <property type="entry name" value="Endo/exonu/phosph_ase_sf"/>
</dbReference>
<feature type="domain" description="Endonuclease/exonuclease/phosphatase" evidence="1">
    <location>
        <begin position="125"/>
        <end position="543"/>
    </location>
</feature>
<dbReference type="Gene3D" id="3.60.10.10">
    <property type="entry name" value="Endonuclease/exonuclease/phosphatase"/>
    <property type="match status" value="1"/>
</dbReference>
<keyword evidence="2" id="KW-0378">Hydrolase</keyword>
<organism evidence="2 3">
    <name type="scientific">Prosthecobacter debontii</name>
    <dbReference type="NCBI Taxonomy" id="48467"/>
    <lineage>
        <taxon>Bacteria</taxon>
        <taxon>Pseudomonadati</taxon>
        <taxon>Verrucomicrobiota</taxon>
        <taxon>Verrucomicrobiia</taxon>
        <taxon>Verrucomicrobiales</taxon>
        <taxon>Verrucomicrobiaceae</taxon>
        <taxon>Prosthecobacter</taxon>
    </lineage>
</organism>
<dbReference type="GO" id="GO:0004527">
    <property type="term" value="F:exonuclease activity"/>
    <property type="evidence" value="ECO:0007669"/>
    <property type="project" value="UniProtKB-KW"/>
</dbReference>
<protein>
    <submittedName>
        <fullName evidence="2">Endonuclease/Exonuclease/phosphatase family protein</fullName>
    </submittedName>
</protein>
<keyword evidence="2" id="KW-0269">Exonuclease</keyword>
<dbReference type="PROSITE" id="PS51257">
    <property type="entry name" value="PROKAR_LIPOPROTEIN"/>
    <property type="match status" value="1"/>
</dbReference>
<dbReference type="GO" id="GO:0016020">
    <property type="term" value="C:membrane"/>
    <property type="evidence" value="ECO:0007669"/>
    <property type="project" value="GOC"/>
</dbReference>
<keyword evidence="2" id="KW-0255">Endonuclease</keyword>
<reference evidence="3" key="1">
    <citation type="submission" date="2017-02" db="EMBL/GenBank/DDBJ databases">
        <authorList>
            <person name="Varghese N."/>
            <person name="Submissions S."/>
        </authorList>
    </citation>
    <scope>NUCLEOTIDE SEQUENCE [LARGE SCALE GENOMIC DNA]</scope>
    <source>
        <strain evidence="3">ATCC 700200</strain>
    </source>
</reference>